<feature type="region of interest" description="Disordered" evidence="1">
    <location>
        <begin position="26"/>
        <end position="64"/>
    </location>
</feature>
<sequence length="193" mass="20264">MLYRKTALRVAAPVAVLALALTACGGGDKKDSADKPKAKSSPESGGELGTGESATGKVKEGDTPVTYEITAQKVELGTEAETKKMVADPKEAKGLVPAIAYVKYTHKSGAALAETPDANDATTVWADGKRGTLVIGAADDAPGCEDASSIEGWKQGQTHVLCDTYLVPKDAKDLEIHWSEEDGEPFIWKFAAK</sequence>
<feature type="signal peptide" evidence="2">
    <location>
        <begin position="1"/>
        <end position="25"/>
    </location>
</feature>
<dbReference type="Proteomes" id="UP001501637">
    <property type="component" value="Unassembled WGS sequence"/>
</dbReference>
<proteinExistence type="predicted"/>
<evidence type="ECO:0000256" key="2">
    <source>
        <dbReference type="SAM" id="SignalP"/>
    </source>
</evidence>
<accession>A0ABP6MH23</accession>
<evidence type="ECO:0000256" key="1">
    <source>
        <dbReference type="SAM" id="MobiDB-lite"/>
    </source>
</evidence>
<protein>
    <submittedName>
        <fullName evidence="3">Lipoprotein</fullName>
    </submittedName>
</protein>
<dbReference type="PROSITE" id="PS51257">
    <property type="entry name" value="PROKAR_LIPOPROTEIN"/>
    <property type="match status" value="1"/>
</dbReference>
<dbReference type="EMBL" id="BAAAUG010000034">
    <property type="protein sequence ID" value="GAA3098988.1"/>
    <property type="molecule type" value="Genomic_DNA"/>
</dbReference>
<keyword evidence="4" id="KW-1185">Reference proteome</keyword>
<name>A0ABP6MH23_9ACTN</name>
<feature type="compositionally biased region" description="Basic and acidic residues" evidence="1">
    <location>
        <begin position="27"/>
        <end position="37"/>
    </location>
</feature>
<dbReference type="RefSeq" id="WP_344520529.1">
    <property type="nucleotide sequence ID" value="NZ_BAAAUG010000034.1"/>
</dbReference>
<comment type="caution">
    <text evidence="3">The sequence shown here is derived from an EMBL/GenBank/DDBJ whole genome shotgun (WGS) entry which is preliminary data.</text>
</comment>
<gene>
    <name evidence="3" type="ORF">GCM10010449_22870</name>
</gene>
<feature type="chain" id="PRO_5045588971" evidence="2">
    <location>
        <begin position="26"/>
        <end position="193"/>
    </location>
</feature>
<organism evidence="3 4">
    <name type="scientific">Streptomyces rectiviolaceus</name>
    <dbReference type="NCBI Taxonomy" id="332591"/>
    <lineage>
        <taxon>Bacteria</taxon>
        <taxon>Bacillati</taxon>
        <taxon>Actinomycetota</taxon>
        <taxon>Actinomycetes</taxon>
        <taxon>Kitasatosporales</taxon>
        <taxon>Streptomycetaceae</taxon>
        <taxon>Streptomyces</taxon>
    </lineage>
</organism>
<keyword evidence="3" id="KW-0449">Lipoprotein</keyword>
<keyword evidence="2" id="KW-0732">Signal</keyword>
<evidence type="ECO:0000313" key="3">
    <source>
        <dbReference type="EMBL" id="GAA3098988.1"/>
    </source>
</evidence>
<evidence type="ECO:0000313" key="4">
    <source>
        <dbReference type="Proteomes" id="UP001501637"/>
    </source>
</evidence>
<reference evidence="4" key="1">
    <citation type="journal article" date="2019" name="Int. J. Syst. Evol. Microbiol.">
        <title>The Global Catalogue of Microorganisms (GCM) 10K type strain sequencing project: providing services to taxonomists for standard genome sequencing and annotation.</title>
        <authorList>
            <consortium name="The Broad Institute Genomics Platform"/>
            <consortium name="The Broad Institute Genome Sequencing Center for Infectious Disease"/>
            <person name="Wu L."/>
            <person name="Ma J."/>
        </authorList>
    </citation>
    <scope>NUCLEOTIDE SEQUENCE [LARGE SCALE GENOMIC DNA]</scope>
    <source>
        <strain evidence="4">JCM 9092</strain>
    </source>
</reference>